<dbReference type="Gene3D" id="3.30.450.150">
    <property type="entry name" value="Haem-degrading domain"/>
    <property type="match status" value="1"/>
</dbReference>
<evidence type="ECO:0000313" key="1">
    <source>
        <dbReference type="EMBL" id="MDC0721235.1"/>
    </source>
</evidence>
<dbReference type="InterPro" id="IPR005624">
    <property type="entry name" value="PduO/GlcC-like"/>
</dbReference>
<sequence>MKSSHVKFSVSHLTAQAIVFAVVERARSLGVPHSVAVVDANGLVMALCRMAGAPLVSTEVAQSRAFAALFGAPTRREALPAGGSRLPRVVSIGAGSPIVLAGRAVGAIGASGGTAEQDLDCVLAGLATLRERAGRRTGGAVEERRAGLDR</sequence>
<dbReference type="Proteomes" id="UP001221686">
    <property type="component" value="Unassembled WGS sequence"/>
</dbReference>
<dbReference type="PANTHER" id="PTHR34309:SF1">
    <property type="entry name" value="PROTEIN GLCG"/>
    <property type="match status" value="1"/>
</dbReference>
<organism evidence="1 2">
    <name type="scientific">Nannocystis bainbridge</name>
    <dbReference type="NCBI Taxonomy" id="2995303"/>
    <lineage>
        <taxon>Bacteria</taxon>
        <taxon>Pseudomonadati</taxon>
        <taxon>Myxococcota</taxon>
        <taxon>Polyangia</taxon>
        <taxon>Nannocystales</taxon>
        <taxon>Nannocystaceae</taxon>
        <taxon>Nannocystis</taxon>
    </lineage>
</organism>
<dbReference type="InterPro" id="IPR038084">
    <property type="entry name" value="PduO/GlcC-like_sf"/>
</dbReference>
<dbReference type="RefSeq" id="WP_272089737.1">
    <property type="nucleotide sequence ID" value="NZ_JAQNDL010000003.1"/>
</dbReference>
<dbReference type="SUPFAM" id="SSF143744">
    <property type="entry name" value="GlcG-like"/>
    <property type="match status" value="1"/>
</dbReference>
<dbReference type="Pfam" id="PF03928">
    <property type="entry name" value="HbpS-like"/>
    <property type="match status" value="1"/>
</dbReference>
<name>A0ABT5E760_9BACT</name>
<dbReference type="PANTHER" id="PTHR34309">
    <property type="entry name" value="SLR1406 PROTEIN"/>
    <property type="match status" value="1"/>
</dbReference>
<evidence type="ECO:0000313" key="2">
    <source>
        <dbReference type="Proteomes" id="UP001221686"/>
    </source>
</evidence>
<dbReference type="EMBL" id="JAQNDL010000003">
    <property type="protein sequence ID" value="MDC0721235.1"/>
    <property type="molecule type" value="Genomic_DNA"/>
</dbReference>
<gene>
    <name evidence="1" type="ORF">POL25_30290</name>
</gene>
<protein>
    <submittedName>
        <fullName evidence="1">Heme-binding protein</fullName>
    </submittedName>
</protein>
<comment type="caution">
    <text evidence="1">The sequence shown here is derived from an EMBL/GenBank/DDBJ whole genome shotgun (WGS) entry which is preliminary data.</text>
</comment>
<reference evidence="1 2" key="1">
    <citation type="submission" date="2022-11" db="EMBL/GenBank/DDBJ databases">
        <title>Minimal conservation of predation-associated metabolite biosynthetic gene clusters underscores biosynthetic potential of Myxococcota including descriptions for ten novel species: Archangium lansinium sp. nov., Myxococcus landrumus sp. nov., Nannocystis bai.</title>
        <authorList>
            <person name="Ahearne A."/>
            <person name="Stevens C."/>
            <person name="Dowd S."/>
        </authorList>
    </citation>
    <scope>NUCLEOTIDE SEQUENCE [LARGE SCALE GENOMIC DNA]</scope>
    <source>
        <strain evidence="1 2">BB15-2</strain>
    </source>
</reference>
<keyword evidence="2" id="KW-1185">Reference proteome</keyword>
<accession>A0ABT5E760</accession>
<proteinExistence type="predicted"/>
<dbReference type="InterPro" id="IPR052517">
    <property type="entry name" value="GlcG_carb_metab_protein"/>
</dbReference>